<sequence>MPHHDTRWIMELDHGAHLNLTLRPGTTLCCRSGCVWLTEYRPGKDVILAAGECHLVNHGGAVVISSRHRALIAVSPVGGLSMHTTLSAFFENLADLRIRLQLGGEVEKGCSAGLDDRAPLPLR</sequence>
<comment type="caution">
    <text evidence="1">The sequence shown here is derived from an EMBL/GenBank/DDBJ whole genome shotgun (WGS) entry which is preliminary data.</text>
</comment>
<name>A0A323UYX0_9RHOO</name>
<dbReference type="RefSeq" id="WP_110523023.1">
    <property type="nucleotide sequence ID" value="NZ_QKOE01000002.1"/>
</dbReference>
<proteinExistence type="predicted"/>
<evidence type="ECO:0008006" key="3">
    <source>
        <dbReference type="Google" id="ProtNLM"/>
    </source>
</evidence>
<dbReference type="InterPro" id="IPR021317">
    <property type="entry name" value="DUF2917"/>
</dbReference>
<dbReference type="Pfam" id="PF11142">
    <property type="entry name" value="DUF2917"/>
    <property type="match status" value="1"/>
</dbReference>
<keyword evidence="2" id="KW-1185">Reference proteome</keyword>
<evidence type="ECO:0000313" key="2">
    <source>
        <dbReference type="Proteomes" id="UP000248259"/>
    </source>
</evidence>
<dbReference type="AlphaFoldDB" id="A0A323UYX0"/>
<dbReference type="Proteomes" id="UP000248259">
    <property type="component" value="Unassembled WGS sequence"/>
</dbReference>
<evidence type="ECO:0000313" key="1">
    <source>
        <dbReference type="EMBL" id="PZA17677.1"/>
    </source>
</evidence>
<dbReference type="OrthoDB" id="200037at2"/>
<dbReference type="EMBL" id="QKOE01000002">
    <property type="protein sequence ID" value="PZA17677.1"/>
    <property type="molecule type" value="Genomic_DNA"/>
</dbReference>
<gene>
    <name evidence="1" type="ORF">DNK49_03880</name>
</gene>
<reference evidence="1 2" key="1">
    <citation type="submission" date="2018-06" db="EMBL/GenBank/DDBJ databases">
        <title>Azoarcus communis strain SWub3 genome.</title>
        <authorList>
            <person name="Zorraquino Salvo V."/>
            <person name="Toubiana D."/>
            <person name="Blumwald E."/>
        </authorList>
    </citation>
    <scope>NUCLEOTIDE SEQUENCE [LARGE SCALE GENOMIC DNA]</scope>
    <source>
        <strain evidence="1 2">SWub3</strain>
    </source>
</reference>
<protein>
    <recommendedName>
        <fullName evidence="3">DUF2917 domain-containing protein</fullName>
    </recommendedName>
</protein>
<accession>A0A323UYX0</accession>
<organism evidence="1 2">
    <name type="scientific">Parazoarcus communis SWub3 = DSM 12120</name>
    <dbReference type="NCBI Taxonomy" id="1121029"/>
    <lineage>
        <taxon>Bacteria</taxon>
        <taxon>Pseudomonadati</taxon>
        <taxon>Pseudomonadota</taxon>
        <taxon>Betaproteobacteria</taxon>
        <taxon>Rhodocyclales</taxon>
        <taxon>Zoogloeaceae</taxon>
        <taxon>Parazoarcus</taxon>
    </lineage>
</organism>